<reference evidence="1" key="1">
    <citation type="submission" date="2023-06" db="EMBL/GenBank/DDBJ databases">
        <authorList>
            <consortium name="Lawrence Berkeley National Laboratory"/>
            <person name="Ahrendt S."/>
            <person name="Sahu N."/>
            <person name="Indic B."/>
            <person name="Wong-Bajracharya J."/>
            <person name="Merenyi Z."/>
            <person name="Ke H.-M."/>
            <person name="Monk M."/>
            <person name="Kocsube S."/>
            <person name="Drula E."/>
            <person name="Lipzen A."/>
            <person name="Balint B."/>
            <person name="Henrissat B."/>
            <person name="Andreopoulos B."/>
            <person name="Martin F.M."/>
            <person name="Harder C.B."/>
            <person name="Rigling D."/>
            <person name="Ford K.L."/>
            <person name="Foster G.D."/>
            <person name="Pangilinan J."/>
            <person name="Papanicolaou A."/>
            <person name="Barry K."/>
            <person name="LaButti K."/>
            <person name="Viragh M."/>
            <person name="Koriabine M."/>
            <person name="Yan M."/>
            <person name="Riley R."/>
            <person name="Champramary S."/>
            <person name="Plett K.L."/>
            <person name="Tsai I.J."/>
            <person name="Slot J."/>
            <person name="Sipos G."/>
            <person name="Plett J."/>
            <person name="Nagy L.G."/>
            <person name="Grigoriev I.V."/>
        </authorList>
    </citation>
    <scope>NUCLEOTIDE SEQUENCE</scope>
    <source>
        <strain evidence="1">CCBAS 213</strain>
    </source>
</reference>
<dbReference type="AlphaFoldDB" id="A0AA39MKM2"/>
<dbReference type="Proteomes" id="UP001175211">
    <property type="component" value="Unassembled WGS sequence"/>
</dbReference>
<dbReference type="GeneID" id="85349927"/>
<comment type="caution">
    <text evidence="1">The sequence shown here is derived from an EMBL/GenBank/DDBJ whole genome shotgun (WGS) entry which is preliminary data.</text>
</comment>
<dbReference type="EMBL" id="JAUEPS010000098">
    <property type="protein sequence ID" value="KAK0438346.1"/>
    <property type="molecule type" value="Genomic_DNA"/>
</dbReference>
<organism evidence="1 2">
    <name type="scientific">Armillaria tabescens</name>
    <name type="common">Ringless honey mushroom</name>
    <name type="synonym">Agaricus tabescens</name>
    <dbReference type="NCBI Taxonomy" id="1929756"/>
    <lineage>
        <taxon>Eukaryota</taxon>
        <taxon>Fungi</taxon>
        <taxon>Dikarya</taxon>
        <taxon>Basidiomycota</taxon>
        <taxon>Agaricomycotina</taxon>
        <taxon>Agaricomycetes</taxon>
        <taxon>Agaricomycetidae</taxon>
        <taxon>Agaricales</taxon>
        <taxon>Marasmiineae</taxon>
        <taxon>Physalacriaceae</taxon>
        <taxon>Desarmillaria</taxon>
    </lineage>
</organism>
<evidence type="ECO:0000313" key="2">
    <source>
        <dbReference type="Proteomes" id="UP001175211"/>
    </source>
</evidence>
<protein>
    <recommendedName>
        <fullName evidence="3">F-box domain-containing protein</fullName>
    </recommendedName>
</protein>
<gene>
    <name evidence="1" type="ORF">EV420DRAFT_1212001</name>
</gene>
<evidence type="ECO:0000313" key="1">
    <source>
        <dbReference type="EMBL" id="KAK0438346.1"/>
    </source>
</evidence>
<evidence type="ECO:0008006" key="3">
    <source>
        <dbReference type="Google" id="ProtNLM"/>
    </source>
</evidence>
<dbReference type="RefSeq" id="XP_060322916.1">
    <property type="nucleotide sequence ID" value="XM_060466379.1"/>
</dbReference>
<dbReference type="SUPFAM" id="SSF52047">
    <property type="entry name" value="RNI-like"/>
    <property type="match status" value="1"/>
</dbReference>
<accession>A0AA39MKM2</accession>
<sequence length="409" mass="45764">MSWFSLPTEMHLAIVDVLDHDEVRALSTVDRTTYDACVPSLFKSVTLNSHNTLEQFLGNVPKDYCRYIQSVQVDLKRLDSNGSGRKERTKSLVSLLQACPRLNVLDVRNAGYLHPDILSCALPSLRSLILSHWDPEEMMPLSERLIVSLAASLPMLNHLSISGATRSALHAPDLVGVYPPVPLVIGDSDIPAHPILGNELSLPSLLRLTGLRTLSIKDTHLGDARWDTEQVCCQLERVDLMGSCEEGWTERIMARVGRTVGEFGLSAPVKPASVRGLASLKKLRIGEYFPVDDVAETLEGFADSPIERVEMECFEEDVVDVCTELEGWLRGKGEGLWQRLERVDVKVLESSYDDDDEEEEKMREAMGKLMRVCGELRVKSRVCGKRNGKQRILSENMRWPDGRVRANTV</sequence>
<proteinExistence type="predicted"/>
<name>A0AA39MKM2_ARMTA</name>
<dbReference type="Gene3D" id="3.80.10.10">
    <property type="entry name" value="Ribonuclease Inhibitor"/>
    <property type="match status" value="1"/>
</dbReference>
<dbReference type="InterPro" id="IPR032675">
    <property type="entry name" value="LRR_dom_sf"/>
</dbReference>
<keyword evidence="2" id="KW-1185">Reference proteome</keyword>